<keyword evidence="1" id="KW-0812">Transmembrane</keyword>
<keyword evidence="1" id="KW-1133">Transmembrane helix</keyword>
<dbReference type="GO" id="GO:0016020">
    <property type="term" value="C:membrane"/>
    <property type="evidence" value="ECO:0007669"/>
    <property type="project" value="TreeGrafter"/>
</dbReference>
<feature type="transmembrane region" description="Helical" evidence="1">
    <location>
        <begin position="93"/>
        <end position="113"/>
    </location>
</feature>
<feature type="transmembrane region" description="Helical" evidence="1">
    <location>
        <begin position="159"/>
        <end position="177"/>
    </location>
</feature>
<accession>A0A382DM97</accession>
<dbReference type="EMBL" id="UINC01040016">
    <property type="protein sequence ID" value="SVB39309.1"/>
    <property type="molecule type" value="Genomic_DNA"/>
</dbReference>
<dbReference type="PANTHER" id="PTHR32251:SF33">
    <property type="entry name" value="STEROID 5-ALPHA REDUCTASE C-TERMINAL DOMAIN-CONTAINING PROTEIN"/>
    <property type="match status" value="1"/>
</dbReference>
<sequence>MKQKHFIDIHKGATAPMVLLLIWYFNQWENPTAWIYLALHGSYGIMWILKSLIFPDKTWEAKCTIWYGLYIWGGLTLYWISPFIIMSNSIYNSSIYLGILVFMFSMGIFFHYAADMQKHVHLKLQPGQLIRDGLMFRCRNTNYFGELLIYLSFALMSKHWMPIAVLISFLIIIWLPNMRRKDKSLSRYPNYEEYRNRSFLLIPFIW</sequence>
<name>A0A382DM97_9ZZZZ</name>
<evidence type="ECO:0000313" key="2">
    <source>
        <dbReference type="EMBL" id="SVB39309.1"/>
    </source>
</evidence>
<reference evidence="2" key="1">
    <citation type="submission" date="2018-05" db="EMBL/GenBank/DDBJ databases">
        <authorList>
            <person name="Lanie J.A."/>
            <person name="Ng W.-L."/>
            <person name="Kazmierczak K.M."/>
            <person name="Andrzejewski T.M."/>
            <person name="Davidsen T.M."/>
            <person name="Wayne K.J."/>
            <person name="Tettelin H."/>
            <person name="Glass J.I."/>
            <person name="Rusch D."/>
            <person name="Podicherti R."/>
            <person name="Tsui H.-C.T."/>
            <person name="Winkler M.E."/>
        </authorList>
    </citation>
    <scope>NUCLEOTIDE SEQUENCE</scope>
</reference>
<keyword evidence="1" id="KW-0472">Membrane</keyword>
<proteinExistence type="predicted"/>
<dbReference type="InterPro" id="IPR010721">
    <property type="entry name" value="UstE-like"/>
</dbReference>
<dbReference type="Gene3D" id="1.20.120.1630">
    <property type="match status" value="1"/>
</dbReference>
<organism evidence="2">
    <name type="scientific">marine metagenome</name>
    <dbReference type="NCBI Taxonomy" id="408172"/>
    <lineage>
        <taxon>unclassified sequences</taxon>
        <taxon>metagenomes</taxon>
        <taxon>ecological metagenomes</taxon>
    </lineage>
</organism>
<feature type="transmembrane region" description="Helical" evidence="1">
    <location>
        <begin position="34"/>
        <end position="53"/>
    </location>
</feature>
<gene>
    <name evidence="2" type="ORF">METZ01_LOCUS192163</name>
</gene>
<evidence type="ECO:0008006" key="3">
    <source>
        <dbReference type="Google" id="ProtNLM"/>
    </source>
</evidence>
<dbReference type="PANTHER" id="PTHR32251">
    <property type="entry name" value="3-OXO-5-ALPHA-STEROID 4-DEHYDROGENASE"/>
    <property type="match status" value="1"/>
</dbReference>
<feature type="transmembrane region" description="Helical" evidence="1">
    <location>
        <begin position="65"/>
        <end position="87"/>
    </location>
</feature>
<protein>
    <recommendedName>
        <fullName evidence="3">Steroid 5-alpha reductase C-terminal domain-containing protein</fullName>
    </recommendedName>
</protein>
<dbReference type="AlphaFoldDB" id="A0A382DM97"/>
<dbReference type="Pfam" id="PF06966">
    <property type="entry name" value="DUF1295"/>
    <property type="match status" value="1"/>
</dbReference>
<evidence type="ECO:0000256" key="1">
    <source>
        <dbReference type="SAM" id="Phobius"/>
    </source>
</evidence>